<dbReference type="Proteomes" id="UP000270185">
    <property type="component" value="Chromosome"/>
</dbReference>
<organism evidence="1 2">
    <name type="scientific">Kaistella carnis</name>
    <dbReference type="NCBI Taxonomy" id="1241979"/>
    <lineage>
        <taxon>Bacteria</taxon>
        <taxon>Pseudomonadati</taxon>
        <taxon>Bacteroidota</taxon>
        <taxon>Flavobacteriia</taxon>
        <taxon>Flavobacteriales</taxon>
        <taxon>Weeksellaceae</taxon>
        <taxon>Chryseobacterium group</taxon>
        <taxon>Kaistella</taxon>
    </lineage>
</organism>
<gene>
    <name evidence="1" type="ORF">EIB73_13300</name>
</gene>
<dbReference type="OrthoDB" id="680899at2"/>
<dbReference type="RefSeq" id="WP_125025725.1">
    <property type="nucleotide sequence ID" value="NZ_CP034159.1"/>
</dbReference>
<evidence type="ECO:0000313" key="1">
    <source>
        <dbReference type="EMBL" id="AZI34089.1"/>
    </source>
</evidence>
<evidence type="ECO:0000313" key="2">
    <source>
        <dbReference type="Proteomes" id="UP000270185"/>
    </source>
</evidence>
<proteinExistence type="predicted"/>
<reference evidence="2" key="1">
    <citation type="submission" date="2018-11" db="EMBL/GenBank/DDBJ databases">
        <title>Proposal to divide the Flavobacteriaceae and reorganize its genera based on Amino Acid Identity values calculated from whole genome sequences.</title>
        <authorList>
            <person name="Nicholson A.C."/>
            <person name="Gulvik C.A."/>
            <person name="Whitney A.M."/>
            <person name="Humrighouse B.W."/>
            <person name="Bell M."/>
            <person name="Holmes B."/>
            <person name="Steigerwalt A.G."/>
            <person name="Villarma A."/>
            <person name="Sheth M."/>
            <person name="Batra D."/>
            <person name="Pryor J."/>
            <person name="Bernardet J.-F."/>
            <person name="Hugo C."/>
            <person name="Kampfer P."/>
            <person name="Newman J.D."/>
            <person name="McQuiston J.R."/>
        </authorList>
    </citation>
    <scope>NUCLEOTIDE SEQUENCE [LARGE SCALE GENOMIC DNA]</scope>
    <source>
        <strain evidence="2">G0081</strain>
    </source>
</reference>
<keyword evidence="2" id="KW-1185">Reference proteome</keyword>
<dbReference type="AlphaFoldDB" id="A0A3G8XLT8"/>
<dbReference type="KEGG" id="ccas:EIB73_13300"/>
<name>A0A3G8XLT8_9FLAO</name>
<sequence length="95" mass="11209">MEKQDIFTLIEGQFSPTEYRELMLSIFKSKIRFHRMKNFSTKERFGKDDENALSRMLELQETLASIFKVIETAEKENQVLEIRAEIISNFTNSTP</sequence>
<dbReference type="EMBL" id="CP034159">
    <property type="protein sequence ID" value="AZI34089.1"/>
    <property type="molecule type" value="Genomic_DNA"/>
</dbReference>
<protein>
    <submittedName>
        <fullName evidence="1">Uncharacterized protein</fullName>
    </submittedName>
</protein>
<accession>A0A3G8XLT8</accession>